<accession>A9NS34</accession>
<reference evidence="1" key="1">
    <citation type="journal article" date="2008" name="BMC Genomics">
        <title>A conifer genomics resource of 200,000 spruce (Picea spp.) ESTs and 6,464 high-quality, sequence-finished full-length cDNAs for Sitka spruce (Picea sitchensis).</title>
        <authorList>
            <person name="Ralph S.G."/>
            <person name="Chun H.J."/>
            <person name="Kolosova N."/>
            <person name="Cooper D."/>
            <person name="Oddy C."/>
            <person name="Ritland C.E."/>
            <person name="Kirkpatrick R."/>
            <person name="Moore R."/>
            <person name="Barber S."/>
            <person name="Holt R.A."/>
            <person name="Jones S.J."/>
            <person name="Marra M.A."/>
            <person name="Douglas C.J."/>
            <person name="Ritland K."/>
            <person name="Bohlmann J."/>
        </authorList>
    </citation>
    <scope>NUCLEOTIDE SEQUENCE</scope>
    <source>
        <tissue evidence="1">Green portion of the leader tissue</tissue>
    </source>
</reference>
<dbReference type="PANTHER" id="PTHR31960">
    <property type="entry name" value="F-BOX PROTEIN PP2-A15"/>
    <property type="match status" value="1"/>
</dbReference>
<dbReference type="CDD" id="cd22162">
    <property type="entry name" value="F-box_AtSKIP3-like"/>
    <property type="match status" value="1"/>
</dbReference>
<dbReference type="SUPFAM" id="SSF81383">
    <property type="entry name" value="F-box domain"/>
    <property type="match status" value="1"/>
</dbReference>
<dbReference type="AlphaFoldDB" id="A9NS34"/>
<dbReference type="EMBL" id="EF084116">
    <property type="protein sequence ID" value="ABK23445.1"/>
    <property type="molecule type" value="mRNA"/>
</dbReference>
<evidence type="ECO:0008006" key="2">
    <source>
        <dbReference type="Google" id="ProtNLM"/>
    </source>
</evidence>
<dbReference type="InterPro" id="IPR025886">
    <property type="entry name" value="PP2-like"/>
</dbReference>
<organism evidence="1">
    <name type="scientific">Picea sitchensis</name>
    <name type="common">Sitka spruce</name>
    <name type="synonym">Pinus sitchensis</name>
    <dbReference type="NCBI Taxonomy" id="3332"/>
    <lineage>
        <taxon>Eukaryota</taxon>
        <taxon>Viridiplantae</taxon>
        <taxon>Streptophyta</taxon>
        <taxon>Embryophyta</taxon>
        <taxon>Tracheophyta</taxon>
        <taxon>Spermatophyta</taxon>
        <taxon>Pinopsida</taxon>
        <taxon>Pinidae</taxon>
        <taxon>Conifers I</taxon>
        <taxon>Pinales</taxon>
        <taxon>Pinaceae</taxon>
        <taxon>Picea</taxon>
    </lineage>
</organism>
<name>A9NS34_PICSI</name>
<dbReference type="Pfam" id="PF14299">
    <property type="entry name" value="PP2"/>
    <property type="match status" value="1"/>
</dbReference>
<evidence type="ECO:0000313" key="1">
    <source>
        <dbReference type="EMBL" id="ABK23445.1"/>
    </source>
</evidence>
<protein>
    <recommendedName>
        <fullName evidence="2">F-box domain-containing protein</fullName>
    </recommendedName>
</protein>
<dbReference type="InterPro" id="IPR036047">
    <property type="entry name" value="F-box-like_dom_sf"/>
</dbReference>
<sequence>MGGNLSRPYEGEGETPYPGLADIPESCVARIFQHLGPVDICKLAGLNWAFKGASSCDYVWEQKLPICYQEMLSKLFISEPHFLSKKQIYAHLCHPISFDDATKEVWLDRATGGVCLSISARAMAITGIDDHRYWRWIPYDESRFHEAAYLQQHWWFEVDGVVKFQLPAGEYSLSFRLRLGRPSRRLGRRIYVFDHIHGWDLKPVRFSLSTSDGQHAIRECYLEEPGEIEGNGIVSDARGKWTDYYVGEFEVKNESKVTEVKFSMTQIDCTHSKGGLCLDLVSIVPSKLRKETMKDL</sequence>
<dbReference type="PANTHER" id="PTHR31960:SF2">
    <property type="entry name" value="F-BOX PROTEIN PP2-A15"/>
    <property type="match status" value="1"/>
</dbReference>
<proteinExistence type="evidence at transcript level"/>